<comment type="caution">
    <text evidence="2">The sequence shown here is derived from an EMBL/GenBank/DDBJ whole genome shotgun (WGS) entry which is preliminary data.</text>
</comment>
<accession>A0A178LX65</accession>
<dbReference type="EMBL" id="LWCS01000019">
    <property type="protein sequence ID" value="OAN39164.1"/>
    <property type="molecule type" value="Genomic_DNA"/>
</dbReference>
<reference evidence="2 3" key="1">
    <citation type="submission" date="2016-04" db="EMBL/GenBank/DDBJ databases">
        <title>Draft Genome Sequences of Staphylococcus capitis Strain H36, S. capitis Strain H65, S. cohnii Strain H62, S. hominis Strain H69, Mycobacterium iranicum Strain H39, Plantibacter sp. Strain H53, Pseudomonas oryzihabitans Strain H72, and Microbacterium sp. Strain H83, isolated from residential settings.</title>
        <authorList>
            <person name="Lymperopoulou D."/>
            <person name="Adams R.I."/>
            <person name="Lindow S."/>
            <person name="Coil D.A."/>
            <person name="Jospin G."/>
            <person name="Eisen J.A."/>
        </authorList>
    </citation>
    <scope>NUCLEOTIDE SEQUENCE [LARGE SCALE GENOMIC DNA]</scope>
    <source>
        <strain evidence="2 3">H39</strain>
    </source>
</reference>
<name>A0A178LX65_MYCIR</name>
<evidence type="ECO:0000256" key="1">
    <source>
        <dbReference type="SAM" id="MobiDB-lite"/>
    </source>
</evidence>
<organism evidence="2 3">
    <name type="scientific">Mycolicibacterium iranicum</name>
    <name type="common">Mycobacterium iranicum</name>
    <dbReference type="NCBI Taxonomy" id="912594"/>
    <lineage>
        <taxon>Bacteria</taxon>
        <taxon>Bacillati</taxon>
        <taxon>Actinomycetota</taxon>
        <taxon>Actinomycetes</taxon>
        <taxon>Mycobacteriales</taxon>
        <taxon>Mycobacteriaceae</taxon>
        <taxon>Mycolicibacterium</taxon>
    </lineage>
</organism>
<evidence type="ECO:0000313" key="2">
    <source>
        <dbReference type="EMBL" id="OAN39164.1"/>
    </source>
</evidence>
<feature type="region of interest" description="Disordered" evidence="1">
    <location>
        <begin position="15"/>
        <end position="37"/>
    </location>
</feature>
<dbReference type="AlphaFoldDB" id="A0A178LX65"/>
<gene>
    <name evidence="2" type="ORF">A4X20_18725</name>
</gene>
<evidence type="ECO:0000313" key="3">
    <source>
        <dbReference type="Proteomes" id="UP000078396"/>
    </source>
</evidence>
<dbReference type="OrthoDB" id="4733347at2"/>
<dbReference type="STRING" id="912594.AWC12_20100"/>
<sequence>MVFSGKEWVALRSDPGAIPDGFESGTSPVGQGHSGPWVKVPRSRIDDIVLIRVTGTIRGHEVAVSQRMPDGRVRVTFIGPPAVARELGLDGDQYMGWSGLFEPEDFDSIEVEETRRA</sequence>
<proteinExistence type="predicted"/>
<protein>
    <submittedName>
        <fullName evidence="2">Uncharacterized protein</fullName>
    </submittedName>
</protein>
<dbReference type="Proteomes" id="UP000078396">
    <property type="component" value="Unassembled WGS sequence"/>
</dbReference>